<evidence type="ECO:0000259" key="7">
    <source>
        <dbReference type="PROSITE" id="PS51203"/>
    </source>
</evidence>
<dbReference type="InterPro" id="IPR007699">
    <property type="entry name" value="SGS_dom"/>
</dbReference>
<dbReference type="EMBL" id="CAJFCJ010000004">
    <property type="protein sequence ID" value="CAD5113817.1"/>
    <property type="molecule type" value="Genomic_DNA"/>
</dbReference>
<organism evidence="8 9">
    <name type="scientific">Dimorphilus gyrociliatus</name>
    <dbReference type="NCBI Taxonomy" id="2664684"/>
    <lineage>
        <taxon>Eukaryota</taxon>
        <taxon>Metazoa</taxon>
        <taxon>Spiralia</taxon>
        <taxon>Lophotrochozoa</taxon>
        <taxon>Annelida</taxon>
        <taxon>Polychaeta</taxon>
        <taxon>Polychaeta incertae sedis</taxon>
        <taxon>Dinophilidae</taxon>
        <taxon>Dimorphilus</taxon>
    </lineage>
</organism>
<keyword evidence="2" id="KW-0833">Ubl conjugation pathway</keyword>
<dbReference type="Proteomes" id="UP000549394">
    <property type="component" value="Unassembled WGS sequence"/>
</dbReference>
<dbReference type="GO" id="GO:0015631">
    <property type="term" value="F:tubulin binding"/>
    <property type="evidence" value="ECO:0007669"/>
    <property type="project" value="InterPro"/>
</dbReference>
<evidence type="ECO:0000313" key="8">
    <source>
        <dbReference type="EMBL" id="CAD5113817.1"/>
    </source>
</evidence>
<protein>
    <recommendedName>
        <fullName evidence="1">Calcyclin-binding protein</fullName>
    </recommendedName>
</protein>
<evidence type="ECO:0000259" key="6">
    <source>
        <dbReference type="PROSITE" id="PS51048"/>
    </source>
</evidence>
<dbReference type="OrthoDB" id="164025at2759"/>
<dbReference type="PANTHER" id="PTHR13164:SF3">
    <property type="entry name" value="CALCYCLIN-BINDING PROTEIN"/>
    <property type="match status" value="1"/>
</dbReference>
<dbReference type="Pfam" id="PF04969">
    <property type="entry name" value="CS"/>
    <property type="match status" value="1"/>
</dbReference>
<dbReference type="GO" id="GO:0044548">
    <property type="term" value="F:S100 protein binding"/>
    <property type="evidence" value="ECO:0007669"/>
    <property type="project" value="InterPro"/>
</dbReference>
<dbReference type="Pfam" id="PF09032">
    <property type="entry name" value="Siah-Interact_N"/>
    <property type="match status" value="1"/>
</dbReference>
<evidence type="ECO:0000256" key="1">
    <source>
        <dbReference type="ARBA" id="ARBA00015702"/>
    </source>
</evidence>
<dbReference type="InterPro" id="IPR052289">
    <property type="entry name" value="Calcyclin-binding_UBL-bridge"/>
</dbReference>
<accession>A0A7I8VCE6</accession>
<dbReference type="GO" id="GO:0031625">
    <property type="term" value="F:ubiquitin protein ligase binding"/>
    <property type="evidence" value="ECO:0007669"/>
    <property type="project" value="InterPro"/>
</dbReference>
<feature type="domain" description="CS" evidence="7">
    <location>
        <begin position="68"/>
        <end position="162"/>
    </location>
</feature>
<evidence type="ECO:0000256" key="3">
    <source>
        <dbReference type="ARBA" id="ARBA00022990"/>
    </source>
</evidence>
<keyword evidence="9" id="KW-1185">Reference proteome</keyword>
<dbReference type="InterPro" id="IPR008978">
    <property type="entry name" value="HSP20-like_chaperone"/>
</dbReference>
<evidence type="ECO:0000256" key="5">
    <source>
        <dbReference type="SAM" id="Coils"/>
    </source>
</evidence>
<proteinExistence type="predicted"/>
<dbReference type="InterPro" id="IPR037893">
    <property type="entry name" value="CS_CacyBP"/>
</dbReference>
<feature type="domain" description="SGS" evidence="6">
    <location>
        <begin position="146"/>
        <end position="218"/>
    </location>
</feature>
<dbReference type="InterPro" id="IPR015120">
    <property type="entry name" value="Siah-Interact_N"/>
</dbReference>
<dbReference type="AlphaFoldDB" id="A0A7I8VCE6"/>
<feature type="coiled-coil region" evidence="5">
    <location>
        <begin position="27"/>
        <end position="54"/>
    </location>
</feature>
<dbReference type="CDD" id="cd06468">
    <property type="entry name" value="p23_CacyBP"/>
    <property type="match status" value="1"/>
</dbReference>
<dbReference type="PANTHER" id="PTHR13164">
    <property type="entry name" value="CALICYLIN BINDING PROTEIN"/>
    <property type="match status" value="1"/>
</dbReference>
<dbReference type="Gene3D" id="2.60.40.790">
    <property type="match status" value="1"/>
</dbReference>
<dbReference type="GO" id="GO:0005634">
    <property type="term" value="C:nucleus"/>
    <property type="evidence" value="ECO:0007669"/>
    <property type="project" value="TreeGrafter"/>
</dbReference>
<comment type="caution">
    <text evidence="8">The sequence shown here is derived from an EMBL/GenBank/DDBJ whole genome shotgun (WGS) entry which is preliminary data.</text>
</comment>
<evidence type="ECO:0000313" key="9">
    <source>
        <dbReference type="Proteomes" id="UP000549394"/>
    </source>
</evidence>
<comment type="function">
    <text evidence="4">May be involved in calcium-dependent ubiquitination and subsequent proteasomal degradation of target proteins. Probably serves as a molecular bridge in ubiquitin E3 complexes. Participates in the ubiquitin-mediated degradation of beta-catenin (CTNNB1).</text>
</comment>
<dbReference type="PROSITE" id="PS51203">
    <property type="entry name" value="CS"/>
    <property type="match status" value="1"/>
</dbReference>
<name>A0A7I8VCE6_9ANNE</name>
<dbReference type="SUPFAM" id="SSF49764">
    <property type="entry name" value="HSP20-like chaperones"/>
    <property type="match status" value="1"/>
</dbReference>
<gene>
    <name evidence="8" type="ORF">DGYR_LOCUS2749</name>
</gene>
<dbReference type="GO" id="GO:0007507">
    <property type="term" value="P:heart development"/>
    <property type="evidence" value="ECO:0007669"/>
    <property type="project" value="TreeGrafter"/>
</dbReference>
<evidence type="ECO:0000256" key="2">
    <source>
        <dbReference type="ARBA" id="ARBA00022786"/>
    </source>
</evidence>
<keyword evidence="3" id="KW-0007">Acetylation</keyword>
<dbReference type="InterPro" id="IPR007052">
    <property type="entry name" value="CS_dom"/>
</dbReference>
<evidence type="ECO:0000256" key="4">
    <source>
        <dbReference type="ARBA" id="ARBA00025145"/>
    </source>
</evidence>
<keyword evidence="5" id="KW-0175">Coiled coil</keyword>
<dbReference type="PROSITE" id="PS51048">
    <property type="entry name" value="SGS"/>
    <property type="match status" value="1"/>
</dbReference>
<sequence>MASVEELKQDCLEIEKLLNSAVRPKVKELLANNLKTLRLQCVQLEQKLLKETKKSDDEPKKAKKRPVSQISTYGWDQSEKFMKIYVTVQGVHTLDKNNVSSQFTPNSTKMIVENLNDKDFSLSIVNLNKNIDETASYHKIKTDMVVLFLKKKEIGVTWPYVTQKDQEKSVPKMDESKDPGESMMSMLQNMYESGDDEMKRTIAKAWSESRDKKADMDI</sequence>
<reference evidence="8 9" key="1">
    <citation type="submission" date="2020-08" db="EMBL/GenBank/DDBJ databases">
        <authorList>
            <person name="Hejnol A."/>
        </authorList>
    </citation>
    <scope>NUCLEOTIDE SEQUENCE [LARGE SCALE GENOMIC DNA]</scope>
</reference>